<keyword evidence="4" id="KW-1185">Reference proteome</keyword>
<comment type="caution">
    <text evidence="3">The sequence shown here is derived from an EMBL/GenBank/DDBJ whole genome shotgun (WGS) entry which is preliminary data.</text>
</comment>
<dbReference type="HOGENOM" id="CLU_045683_0_0_5"/>
<dbReference type="RefSeq" id="WP_007068024.1">
    <property type="nucleotide sequence ID" value="NZ_DS022272.1"/>
</dbReference>
<feature type="signal peptide" evidence="2">
    <location>
        <begin position="1"/>
        <end position="23"/>
    </location>
</feature>
<evidence type="ECO:0000256" key="1">
    <source>
        <dbReference type="ARBA" id="ARBA00006987"/>
    </source>
</evidence>
<dbReference type="InterPro" id="IPR005064">
    <property type="entry name" value="BUG"/>
</dbReference>
<dbReference type="Proteomes" id="UP000004310">
    <property type="component" value="Unassembled WGS sequence"/>
</dbReference>
<gene>
    <name evidence="3" type="ORF">FP2506_14489</name>
</gene>
<feature type="chain" id="PRO_5004172201" evidence="2">
    <location>
        <begin position="24"/>
        <end position="342"/>
    </location>
</feature>
<dbReference type="Gene3D" id="3.40.190.10">
    <property type="entry name" value="Periplasmic binding protein-like II"/>
    <property type="match status" value="1"/>
</dbReference>
<dbReference type="Pfam" id="PF03401">
    <property type="entry name" value="TctC"/>
    <property type="match status" value="1"/>
</dbReference>
<sequence length="342" mass="36114">MTIIRLLASVLIGFCCVASFASAEELDARQYYDSRTINLVVGYRAGGGYDRFARLVSEELEKQTGARVQVQNRPGAGGLSVLNDMAASESEDGLDLVVLNVSAAVTAQLTRSEIVRYDLEKIAWIGGIASDERALVLAEGLSMEALRGGETTPSPVRWAAGGKTDNLAVSAALISEAYGLDSRIITGYKGTGEAMAALIRGEADAAVVSVESAVRVANKAGLNIAAILARKRADAAPDVPTIDEIGYPETGKSWIDALIELTGLGRAIVVPTNTPADHIEFLREALRESLKSEDLLNAAEAQGTAIDPLDASALAASVAFFLAEESPIANADLRSILRDKYF</sequence>
<dbReference type="AlphaFoldDB" id="Q0G432"/>
<organism evidence="3 4">
    <name type="scientific">Fulvimarina pelagi HTCC2506</name>
    <dbReference type="NCBI Taxonomy" id="314231"/>
    <lineage>
        <taxon>Bacteria</taxon>
        <taxon>Pseudomonadati</taxon>
        <taxon>Pseudomonadota</taxon>
        <taxon>Alphaproteobacteria</taxon>
        <taxon>Hyphomicrobiales</taxon>
        <taxon>Aurantimonadaceae</taxon>
        <taxon>Fulvimarina</taxon>
    </lineage>
</organism>
<accession>Q0G432</accession>
<keyword evidence="2" id="KW-0732">Signal</keyword>
<proteinExistence type="inferred from homology"/>
<comment type="similarity">
    <text evidence="1">Belongs to the UPF0065 (bug) family.</text>
</comment>
<name>Q0G432_9HYPH</name>
<dbReference type="EMBL" id="AATP01000002">
    <property type="protein sequence ID" value="EAU41649.1"/>
    <property type="molecule type" value="Genomic_DNA"/>
</dbReference>
<dbReference type="SUPFAM" id="SSF53850">
    <property type="entry name" value="Periplasmic binding protein-like II"/>
    <property type="match status" value="1"/>
</dbReference>
<dbReference type="STRING" id="217511.GCA_001463845_02987"/>
<dbReference type="PANTHER" id="PTHR42928:SF5">
    <property type="entry name" value="BLR1237 PROTEIN"/>
    <property type="match status" value="1"/>
</dbReference>
<evidence type="ECO:0000313" key="3">
    <source>
        <dbReference type="EMBL" id="EAU41649.1"/>
    </source>
</evidence>
<dbReference type="InterPro" id="IPR042100">
    <property type="entry name" value="Bug_dom1"/>
</dbReference>
<evidence type="ECO:0000313" key="4">
    <source>
        <dbReference type="Proteomes" id="UP000004310"/>
    </source>
</evidence>
<dbReference type="Gene3D" id="3.40.190.150">
    <property type="entry name" value="Bordetella uptake gene, domain 1"/>
    <property type="match status" value="1"/>
</dbReference>
<dbReference type="PANTHER" id="PTHR42928">
    <property type="entry name" value="TRICARBOXYLATE-BINDING PROTEIN"/>
    <property type="match status" value="1"/>
</dbReference>
<protein>
    <submittedName>
        <fullName evidence="3">Uncharacterized protein</fullName>
    </submittedName>
</protein>
<reference evidence="3 4" key="1">
    <citation type="journal article" date="2010" name="J. Bacteriol.">
        <title>Genome sequence of Fulvimarina pelagi HTCC2506T, a Mn(II)-oxidizing alphaproteobacterium possessing an aerobic anoxygenic photosynthetic gene cluster and Xanthorhodopsin.</title>
        <authorList>
            <person name="Kang I."/>
            <person name="Oh H.M."/>
            <person name="Lim S.I."/>
            <person name="Ferriera S."/>
            <person name="Giovannoni S.J."/>
            <person name="Cho J.C."/>
        </authorList>
    </citation>
    <scope>NUCLEOTIDE SEQUENCE [LARGE SCALE GENOMIC DNA]</scope>
    <source>
        <strain evidence="3 4">HTCC2506</strain>
    </source>
</reference>
<dbReference type="eggNOG" id="COG3181">
    <property type="taxonomic scope" value="Bacteria"/>
</dbReference>
<evidence type="ECO:0000256" key="2">
    <source>
        <dbReference type="SAM" id="SignalP"/>
    </source>
</evidence>